<gene>
    <name evidence="1" type="primary">Dwil\GK19211</name>
    <name evidence="1" type="ORF">Dwil_GK19211</name>
</gene>
<evidence type="ECO:0000313" key="1">
    <source>
        <dbReference type="EMBL" id="KRF99470.1"/>
    </source>
</evidence>
<name>A0A0Q9WT97_DROWI</name>
<dbReference type="STRING" id="7260.A0A0Q9WT97"/>
<dbReference type="GO" id="GO:0000380">
    <property type="term" value="P:alternative mRNA splicing, via spliceosome"/>
    <property type="evidence" value="ECO:0007669"/>
    <property type="project" value="EnsemblMetazoa"/>
</dbReference>
<dbReference type="AlphaFoldDB" id="A0A0Q9WT97"/>
<dbReference type="InParanoid" id="A0A0Q9WT97"/>
<accession>A0A0Q9WT97</accession>
<dbReference type="Proteomes" id="UP000007798">
    <property type="component" value="Unassembled WGS sequence"/>
</dbReference>
<reference evidence="1 2" key="1">
    <citation type="journal article" date="2007" name="Nature">
        <title>Evolution of genes and genomes on the Drosophila phylogeny.</title>
        <authorList>
            <consortium name="Drosophila 12 Genomes Consortium"/>
            <person name="Clark A.G."/>
            <person name="Eisen M.B."/>
            <person name="Smith D.R."/>
            <person name="Bergman C.M."/>
            <person name="Oliver B."/>
            <person name="Markow T.A."/>
            <person name="Kaufman T.C."/>
            <person name="Kellis M."/>
            <person name="Gelbart W."/>
            <person name="Iyer V.N."/>
            <person name="Pollard D.A."/>
            <person name="Sackton T.B."/>
            <person name="Larracuente A.M."/>
            <person name="Singh N.D."/>
            <person name="Abad J.P."/>
            <person name="Abt D.N."/>
            <person name="Adryan B."/>
            <person name="Aguade M."/>
            <person name="Akashi H."/>
            <person name="Anderson W.W."/>
            <person name="Aquadro C.F."/>
            <person name="Ardell D.H."/>
            <person name="Arguello R."/>
            <person name="Artieri C.G."/>
            <person name="Barbash D.A."/>
            <person name="Barker D."/>
            <person name="Barsanti P."/>
            <person name="Batterham P."/>
            <person name="Batzoglou S."/>
            <person name="Begun D."/>
            <person name="Bhutkar A."/>
            <person name="Blanco E."/>
            <person name="Bosak S.A."/>
            <person name="Bradley R.K."/>
            <person name="Brand A.D."/>
            <person name="Brent M.R."/>
            <person name="Brooks A.N."/>
            <person name="Brown R.H."/>
            <person name="Butlin R.K."/>
            <person name="Caggese C."/>
            <person name="Calvi B.R."/>
            <person name="Bernardo de Carvalho A."/>
            <person name="Caspi A."/>
            <person name="Castrezana S."/>
            <person name="Celniker S.E."/>
            <person name="Chang J.L."/>
            <person name="Chapple C."/>
            <person name="Chatterji S."/>
            <person name="Chinwalla A."/>
            <person name="Civetta A."/>
            <person name="Clifton S.W."/>
            <person name="Comeron J.M."/>
            <person name="Costello J.C."/>
            <person name="Coyne J.A."/>
            <person name="Daub J."/>
            <person name="David R.G."/>
            <person name="Delcher A.L."/>
            <person name="Delehaunty K."/>
            <person name="Do C.B."/>
            <person name="Ebling H."/>
            <person name="Edwards K."/>
            <person name="Eickbush T."/>
            <person name="Evans J.D."/>
            <person name="Filipski A."/>
            <person name="Findeiss S."/>
            <person name="Freyhult E."/>
            <person name="Fulton L."/>
            <person name="Fulton R."/>
            <person name="Garcia A.C."/>
            <person name="Gardiner A."/>
            <person name="Garfield D.A."/>
            <person name="Garvin B.E."/>
            <person name="Gibson G."/>
            <person name="Gilbert D."/>
            <person name="Gnerre S."/>
            <person name="Godfrey J."/>
            <person name="Good R."/>
            <person name="Gotea V."/>
            <person name="Gravely B."/>
            <person name="Greenberg A.J."/>
            <person name="Griffiths-Jones S."/>
            <person name="Gross S."/>
            <person name="Guigo R."/>
            <person name="Gustafson E.A."/>
            <person name="Haerty W."/>
            <person name="Hahn M.W."/>
            <person name="Halligan D.L."/>
            <person name="Halpern A.L."/>
            <person name="Halter G.M."/>
            <person name="Han M.V."/>
            <person name="Heger A."/>
            <person name="Hillier L."/>
            <person name="Hinrichs A.S."/>
            <person name="Holmes I."/>
            <person name="Hoskins R.A."/>
            <person name="Hubisz M.J."/>
            <person name="Hultmark D."/>
            <person name="Huntley M.A."/>
            <person name="Jaffe D.B."/>
            <person name="Jagadeeshan S."/>
            <person name="Jeck W.R."/>
            <person name="Johnson J."/>
            <person name="Jones C.D."/>
            <person name="Jordan W.C."/>
            <person name="Karpen G.H."/>
            <person name="Kataoka E."/>
            <person name="Keightley P.D."/>
            <person name="Kheradpour P."/>
            <person name="Kirkness E.F."/>
            <person name="Koerich L.B."/>
            <person name="Kristiansen K."/>
            <person name="Kudrna D."/>
            <person name="Kulathinal R.J."/>
            <person name="Kumar S."/>
            <person name="Kwok R."/>
            <person name="Lander E."/>
            <person name="Langley C.H."/>
            <person name="Lapoint R."/>
            <person name="Lazzaro B.P."/>
            <person name="Lee S.J."/>
            <person name="Levesque L."/>
            <person name="Li R."/>
            <person name="Lin C.F."/>
            <person name="Lin M.F."/>
            <person name="Lindblad-Toh K."/>
            <person name="Llopart A."/>
            <person name="Long M."/>
            <person name="Low L."/>
            <person name="Lozovsky E."/>
            <person name="Lu J."/>
            <person name="Luo M."/>
            <person name="Machado C.A."/>
            <person name="Makalowski W."/>
            <person name="Marzo M."/>
            <person name="Matsuda M."/>
            <person name="Matzkin L."/>
            <person name="McAllister B."/>
            <person name="McBride C.S."/>
            <person name="McKernan B."/>
            <person name="McKernan K."/>
            <person name="Mendez-Lago M."/>
            <person name="Minx P."/>
            <person name="Mollenhauer M.U."/>
            <person name="Montooth K."/>
            <person name="Mount S.M."/>
            <person name="Mu X."/>
            <person name="Myers E."/>
            <person name="Negre B."/>
            <person name="Newfeld S."/>
            <person name="Nielsen R."/>
            <person name="Noor M.A."/>
            <person name="O'Grady P."/>
            <person name="Pachter L."/>
            <person name="Papaceit M."/>
            <person name="Parisi M.J."/>
            <person name="Parisi M."/>
            <person name="Parts L."/>
            <person name="Pedersen J.S."/>
            <person name="Pesole G."/>
            <person name="Phillippy A.M."/>
            <person name="Ponting C.P."/>
            <person name="Pop M."/>
            <person name="Porcelli D."/>
            <person name="Powell J.R."/>
            <person name="Prohaska S."/>
            <person name="Pruitt K."/>
            <person name="Puig M."/>
            <person name="Quesneville H."/>
            <person name="Ram K.R."/>
            <person name="Rand D."/>
            <person name="Rasmussen M.D."/>
            <person name="Reed L.K."/>
            <person name="Reenan R."/>
            <person name="Reily A."/>
            <person name="Remington K.A."/>
            <person name="Rieger T.T."/>
            <person name="Ritchie M.G."/>
            <person name="Robin C."/>
            <person name="Rogers Y.H."/>
            <person name="Rohde C."/>
            <person name="Rozas J."/>
            <person name="Rubenfield M.J."/>
            <person name="Ruiz A."/>
            <person name="Russo S."/>
            <person name="Salzberg S.L."/>
            <person name="Sanchez-Gracia A."/>
            <person name="Saranga D.J."/>
            <person name="Sato H."/>
            <person name="Schaeffer S.W."/>
            <person name="Schatz M.C."/>
            <person name="Schlenke T."/>
            <person name="Schwartz R."/>
            <person name="Segarra C."/>
            <person name="Singh R.S."/>
            <person name="Sirot L."/>
            <person name="Sirota M."/>
            <person name="Sisneros N.B."/>
            <person name="Smith C.D."/>
            <person name="Smith T.F."/>
            <person name="Spieth J."/>
            <person name="Stage D.E."/>
            <person name="Stark A."/>
            <person name="Stephan W."/>
            <person name="Strausberg R.L."/>
            <person name="Strempel S."/>
            <person name="Sturgill D."/>
            <person name="Sutton G."/>
            <person name="Sutton G.G."/>
            <person name="Tao W."/>
            <person name="Teichmann S."/>
            <person name="Tobari Y.N."/>
            <person name="Tomimura Y."/>
            <person name="Tsolas J.M."/>
            <person name="Valente V.L."/>
            <person name="Venter E."/>
            <person name="Venter J.C."/>
            <person name="Vicario S."/>
            <person name="Vieira F.G."/>
            <person name="Vilella A.J."/>
            <person name="Villasante A."/>
            <person name="Walenz B."/>
            <person name="Wang J."/>
            <person name="Wasserman M."/>
            <person name="Watts T."/>
            <person name="Wilson D."/>
            <person name="Wilson R.K."/>
            <person name="Wing R.A."/>
            <person name="Wolfner M.F."/>
            <person name="Wong A."/>
            <person name="Wong G.K."/>
            <person name="Wu C.I."/>
            <person name="Wu G."/>
            <person name="Yamamoto D."/>
            <person name="Yang H.P."/>
            <person name="Yang S.P."/>
            <person name="Yorke J.A."/>
            <person name="Yoshida K."/>
            <person name="Zdobnov E."/>
            <person name="Zhang P."/>
            <person name="Zhang Y."/>
            <person name="Zimin A.V."/>
            <person name="Baldwin J."/>
            <person name="Abdouelleil A."/>
            <person name="Abdulkadir J."/>
            <person name="Abebe A."/>
            <person name="Abera B."/>
            <person name="Abreu J."/>
            <person name="Acer S.C."/>
            <person name="Aftuck L."/>
            <person name="Alexander A."/>
            <person name="An P."/>
            <person name="Anderson E."/>
            <person name="Anderson S."/>
            <person name="Arachi H."/>
            <person name="Azer M."/>
            <person name="Bachantsang P."/>
            <person name="Barry A."/>
            <person name="Bayul T."/>
            <person name="Berlin A."/>
            <person name="Bessette D."/>
            <person name="Bloom T."/>
            <person name="Blye J."/>
            <person name="Boguslavskiy L."/>
            <person name="Bonnet C."/>
            <person name="Boukhgalter B."/>
            <person name="Bourzgui I."/>
            <person name="Brown A."/>
            <person name="Cahill P."/>
            <person name="Channer S."/>
            <person name="Cheshatsang Y."/>
            <person name="Chuda L."/>
            <person name="Citroen M."/>
            <person name="Collymore A."/>
            <person name="Cooke P."/>
            <person name="Costello M."/>
            <person name="D'Aco K."/>
            <person name="Daza R."/>
            <person name="De Haan G."/>
            <person name="DeGray S."/>
            <person name="DeMaso C."/>
            <person name="Dhargay N."/>
            <person name="Dooley K."/>
            <person name="Dooley E."/>
            <person name="Doricent M."/>
            <person name="Dorje P."/>
            <person name="Dorjee K."/>
            <person name="Dupes A."/>
            <person name="Elong R."/>
            <person name="Falk J."/>
            <person name="Farina A."/>
            <person name="Faro S."/>
            <person name="Ferguson D."/>
            <person name="Fisher S."/>
            <person name="Foley C.D."/>
            <person name="Franke A."/>
            <person name="Friedrich D."/>
            <person name="Gadbois L."/>
            <person name="Gearin G."/>
            <person name="Gearin C.R."/>
            <person name="Giannoukos G."/>
            <person name="Goode T."/>
            <person name="Graham J."/>
            <person name="Grandbois E."/>
            <person name="Grewal S."/>
            <person name="Gyaltsen K."/>
            <person name="Hafez N."/>
            <person name="Hagos B."/>
            <person name="Hall J."/>
            <person name="Henson C."/>
            <person name="Hollinger A."/>
            <person name="Honan T."/>
            <person name="Huard M.D."/>
            <person name="Hughes L."/>
            <person name="Hurhula B."/>
            <person name="Husby M.E."/>
            <person name="Kamat A."/>
            <person name="Kanga B."/>
            <person name="Kashin S."/>
            <person name="Khazanovich D."/>
            <person name="Kisner P."/>
            <person name="Lance K."/>
            <person name="Lara M."/>
            <person name="Lee W."/>
            <person name="Lennon N."/>
            <person name="Letendre F."/>
            <person name="LeVine R."/>
            <person name="Lipovsky A."/>
            <person name="Liu X."/>
            <person name="Liu J."/>
            <person name="Liu S."/>
            <person name="Lokyitsang T."/>
            <person name="Lokyitsang Y."/>
            <person name="Lubonja R."/>
            <person name="Lui A."/>
            <person name="MacDonald P."/>
            <person name="Magnisalis V."/>
            <person name="Maru K."/>
            <person name="Matthews C."/>
            <person name="McCusker W."/>
            <person name="McDonough S."/>
            <person name="Mehta T."/>
            <person name="Meldrim J."/>
            <person name="Meneus L."/>
            <person name="Mihai O."/>
            <person name="Mihalev A."/>
            <person name="Mihova T."/>
            <person name="Mittelman R."/>
            <person name="Mlenga V."/>
            <person name="Montmayeur A."/>
            <person name="Mulrain L."/>
            <person name="Navidi A."/>
            <person name="Naylor J."/>
            <person name="Negash T."/>
            <person name="Nguyen T."/>
            <person name="Nguyen N."/>
            <person name="Nicol R."/>
            <person name="Norbu C."/>
            <person name="Norbu N."/>
            <person name="Novod N."/>
            <person name="O'Neill B."/>
            <person name="Osman S."/>
            <person name="Markiewicz E."/>
            <person name="Oyono O.L."/>
            <person name="Patti C."/>
            <person name="Phunkhang P."/>
            <person name="Pierre F."/>
            <person name="Priest M."/>
            <person name="Raghuraman S."/>
            <person name="Rege F."/>
            <person name="Reyes R."/>
            <person name="Rise C."/>
            <person name="Rogov P."/>
            <person name="Ross K."/>
            <person name="Ryan E."/>
            <person name="Settipalli S."/>
            <person name="Shea T."/>
            <person name="Sherpa N."/>
            <person name="Shi L."/>
            <person name="Shih D."/>
            <person name="Sparrow T."/>
            <person name="Spaulding J."/>
            <person name="Stalker J."/>
            <person name="Stange-Thomann N."/>
            <person name="Stavropoulos S."/>
            <person name="Stone C."/>
            <person name="Strader C."/>
            <person name="Tesfaye S."/>
            <person name="Thomson T."/>
            <person name="Thoulutsang Y."/>
            <person name="Thoulutsang D."/>
            <person name="Topham K."/>
            <person name="Topping I."/>
            <person name="Tsamla T."/>
            <person name="Vassiliev H."/>
            <person name="Vo A."/>
            <person name="Wangchuk T."/>
            <person name="Wangdi T."/>
            <person name="Weiand M."/>
            <person name="Wilkinson J."/>
            <person name="Wilson A."/>
            <person name="Yadav S."/>
            <person name="Young G."/>
            <person name="Yu Q."/>
            <person name="Zembek L."/>
            <person name="Zhong D."/>
            <person name="Zimmer A."/>
            <person name="Zwirko Z."/>
            <person name="Jaffe D.B."/>
            <person name="Alvarez P."/>
            <person name="Brockman W."/>
            <person name="Butler J."/>
            <person name="Chin C."/>
            <person name="Gnerre S."/>
            <person name="Grabherr M."/>
            <person name="Kleber M."/>
            <person name="Mauceli E."/>
            <person name="MacCallum I."/>
        </authorList>
    </citation>
    <scope>NUCLEOTIDE SEQUENCE [LARGE SCALE GENOMIC DNA]</scope>
    <source>
        <strain evidence="2">Tucson 14030-0811.24</strain>
    </source>
</reference>
<organism evidence="1 2">
    <name type="scientific">Drosophila willistoni</name>
    <name type="common">Fruit fly</name>
    <dbReference type="NCBI Taxonomy" id="7260"/>
    <lineage>
        <taxon>Eukaryota</taxon>
        <taxon>Metazoa</taxon>
        <taxon>Ecdysozoa</taxon>
        <taxon>Arthropoda</taxon>
        <taxon>Hexapoda</taxon>
        <taxon>Insecta</taxon>
        <taxon>Pterygota</taxon>
        <taxon>Neoptera</taxon>
        <taxon>Endopterygota</taxon>
        <taxon>Diptera</taxon>
        <taxon>Brachycera</taxon>
        <taxon>Muscomorpha</taxon>
        <taxon>Ephydroidea</taxon>
        <taxon>Drosophilidae</taxon>
        <taxon>Drosophila</taxon>
        <taxon>Sophophora</taxon>
    </lineage>
</organism>
<dbReference type="GO" id="GO:0005689">
    <property type="term" value="C:U12-type spliceosomal complex"/>
    <property type="evidence" value="ECO:0007669"/>
    <property type="project" value="EnsemblMetazoa"/>
</dbReference>
<evidence type="ECO:0000313" key="2">
    <source>
        <dbReference type="Proteomes" id="UP000007798"/>
    </source>
</evidence>
<dbReference type="OrthoDB" id="2289628at2759"/>
<sequence>MLRKFQLLETLCELRGGDKAKLSQELDPMRQVWQRVLQENAEEAPKSLDSQWKEVLIIWDSYISQGKWGSCIPNKWVLPPDEPSSQWAQYIC</sequence>
<proteinExistence type="predicted"/>
<protein>
    <submittedName>
        <fullName evidence="1">Uncharacterized protein</fullName>
    </submittedName>
</protein>
<keyword evidence="2" id="KW-1185">Reference proteome</keyword>
<dbReference type="EMBL" id="CH964232">
    <property type="protein sequence ID" value="KRF99470.1"/>
    <property type="molecule type" value="Genomic_DNA"/>
</dbReference>
<dbReference type="GO" id="GO:0034693">
    <property type="term" value="C:U11/U12 snRNP"/>
    <property type="evidence" value="ECO:0007669"/>
    <property type="project" value="EnsemblMetazoa"/>
</dbReference>